<protein>
    <submittedName>
        <fullName evidence="2">Uncharacterized protein</fullName>
    </submittedName>
</protein>
<feature type="compositionally biased region" description="Pro residues" evidence="1">
    <location>
        <begin position="330"/>
        <end position="342"/>
    </location>
</feature>
<organism evidence="2 3">
    <name type="scientific">Penaeus vannamei</name>
    <name type="common">Whiteleg shrimp</name>
    <name type="synonym">Litopenaeus vannamei</name>
    <dbReference type="NCBI Taxonomy" id="6689"/>
    <lineage>
        <taxon>Eukaryota</taxon>
        <taxon>Metazoa</taxon>
        <taxon>Ecdysozoa</taxon>
        <taxon>Arthropoda</taxon>
        <taxon>Crustacea</taxon>
        <taxon>Multicrustacea</taxon>
        <taxon>Malacostraca</taxon>
        <taxon>Eumalacostraca</taxon>
        <taxon>Eucarida</taxon>
        <taxon>Decapoda</taxon>
        <taxon>Dendrobranchiata</taxon>
        <taxon>Penaeoidea</taxon>
        <taxon>Penaeidae</taxon>
        <taxon>Penaeus</taxon>
    </lineage>
</organism>
<name>A0A3R7Q7U4_PENVA</name>
<feature type="region of interest" description="Disordered" evidence="1">
    <location>
        <begin position="248"/>
        <end position="383"/>
    </location>
</feature>
<feature type="compositionally biased region" description="Low complexity" evidence="1">
    <location>
        <begin position="248"/>
        <end position="260"/>
    </location>
</feature>
<feature type="region of interest" description="Disordered" evidence="1">
    <location>
        <begin position="31"/>
        <end position="96"/>
    </location>
</feature>
<evidence type="ECO:0000313" key="2">
    <source>
        <dbReference type="EMBL" id="ROT70751.1"/>
    </source>
</evidence>
<reference evidence="2 3" key="2">
    <citation type="submission" date="2019-01" db="EMBL/GenBank/DDBJ databases">
        <title>The decoding of complex shrimp genome reveals the adaptation for benthos swimmer, frequently molting mechanism and breeding impact on genome.</title>
        <authorList>
            <person name="Sun Y."/>
            <person name="Gao Y."/>
            <person name="Yu Y."/>
        </authorList>
    </citation>
    <scope>NUCLEOTIDE SEQUENCE [LARGE SCALE GENOMIC DNA]</scope>
    <source>
        <tissue evidence="2">Muscle</tissue>
    </source>
</reference>
<dbReference type="EMBL" id="QCYY01002389">
    <property type="protein sequence ID" value="ROT70751.1"/>
    <property type="molecule type" value="Genomic_DNA"/>
</dbReference>
<keyword evidence="3" id="KW-1185">Reference proteome</keyword>
<accession>A0A3R7Q7U4</accession>
<dbReference type="AlphaFoldDB" id="A0A3R7Q7U4"/>
<dbReference type="Proteomes" id="UP000283509">
    <property type="component" value="Unassembled WGS sequence"/>
</dbReference>
<proteinExistence type="predicted"/>
<sequence>MNSRSASKINTHLAGISPPFLCDPRSYIKPGMRAHQSKTRHTPKAERRGILSVRRCLSKDPQEDPPPPPPVARQQGGPLPSISQGRLPSPATVQGWQGGKGVPWPFPVWRSLWKATSQNWMFVSYIGVRGGGRQEWYHENVAAAPGAALSTAPSPAISPSLSLPFPGPRSPPNLPRLKVNDVILLNTPQTRLLFPCSLHARPLSHSSHSWPPGVPGPALRPCPGASSLRGLIPSDPACVDEARRARAAEAPSRGSIGGRISRIRERSTDCREEGGVTRSPPGAPSASAGRSVAPRILSLTNRGERYKDAGGVGQEGRRWRQCAVTGALTRPPPPRPPLPQPTLPSTAQAPPSARPAPPPLPAPPLSGFPSRRTFFPPPPARRPVVPHFANPFAPSALSQASAGVKSLSRSCLLSREGFALTDPVPH</sequence>
<evidence type="ECO:0000313" key="3">
    <source>
        <dbReference type="Proteomes" id="UP000283509"/>
    </source>
</evidence>
<comment type="caution">
    <text evidence="2">The sequence shown here is derived from an EMBL/GenBank/DDBJ whole genome shotgun (WGS) entry which is preliminary data.</text>
</comment>
<feature type="compositionally biased region" description="Pro residues" evidence="1">
    <location>
        <begin position="352"/>
        <end position="366"/>
    </location>
</feature>
<feature type="compositionally biased region" description="Polar residues" evidence="1">
    <location>
        <begin position="81"/>
        <end position="95"/>
    </location>
</feature>
<reference evidence="2 3" key="1">
    <citation type="submission" date="2018-04" db="EMBL/GenBank/DDBJ databases">
        <authorList>
            <person name="Zhang X."/>
            <person name="Yuan J."/>
            <person name="Li F."/>
            <person name="Xiang J."/>
        </authorList>
    </citation>
    <scope>NUCLEOTIDE SEQUENCE [LARGE SCALE GENOMIC DNA]</scope>
    <source>
        <tissue evidence="2">Muscle</tissue>
    </source>
</reference>
<feature type="compositionally biased region" description="Basic and acidic residues" evidence="1">
    <location>
        <begin position="262"/>
        <end position="275"/>
    </location>
</feature>
<gene>
    <name evidence="2" type="ORF">C7M84_010951</name>
</gene>
<evidence type="ECO:0000256" key="1">
    <source>
        <dbReference type="SAM" id="MobiDB-lite"/>
    </source>
</evidence>